<evidence type="ECO:0000259" key="11">
    <source>
        <dbReference type="PROSITE" id="PS50929"/>
    </source>
</evidence>
<feature type="transmembrane region" description="Helical" evidence="9">
    <location>
        <begin position="373"/>
        <end position="401"/>
    </location>
</feature>
<keyword evidence="7 9" id="KW-0472">Membrane</keyword>
<dbReference type="InterPro" id="IPR039421">
    <property type="entry name" value="Type_1_exporter"/>
</dbReference>
<dbReference type="GO" id="GO:0005524">
    <property type="term" value="F:ATP binding"/>
    <property type="evidence" value="ECO:0007669"/>
    <property type="project" value="UniProtKB-KW"/>
</dbReference>
<name>A0A4Q9DYD7_9BACL</name>
<gene>
    <name evidence="12" type="ORF">EYB31_04510</name>
</gene>
<evidence type="ECO:0000256" key="9">
    <source>
        <dbReference type="SAM" id="Phobius"/>
    </source>
</evidence>
<feature type="domain" description="ABC transmembrane type-1" evidence="11">
    <location>
        <begin position="176"/>
        <end position="423"/>
    </location>
</feature>
<accession>A0A4Q9DYD7</accession>
<evidence type="ECO:0000256" key="3">
    <source>
        <dbReference type="ARBA" id="ARBA00022692"/>
    </source>
</evidence>
<dbReference type="PROSITE" id="PS50929">
    <property type="entry name" value="ABC_TM1F"/>
    <property type="match status" value="1"/>
</dbReference>
<feature type="transmembrane region" description="Helical" evidence="9">
    <location>
        <begin position="251"/>
        <end position="270"/>
    </location>
</feature>
<comment type="subcellular location">
    <subcellularLocation>
        <location evidence="1">Cell membrane</location>
        <topology evidence="1">Multi-pass membrane protein</topology>
    </subcellularLocation>
</comment>
<dbReference type="CDD" id="cd03254">
    <property type="entry name" value="ABCC_Glucan_exporter_like"/>
    <property type="match status" value="1"/>
</dbReference>
<feature type="compositionally biased region" description="Low complexity" evidence="8">
    <location>
        <begin position="704"/>
        <end position="716"/>
    </location>
</feature>
<dbReference type="Gene3D" id="3.40.50.300">
    <property type="entry name" value="P-loop containing nucleotide triphosphate hydrolases"/>
    <property type="match status" value="1"/>
</dbReference>
<dbReference type="EMBL" id="SIRE01000003">
    <property type="protein sequence ID" value="TBL81416.1"/>
    <property type="molecule type" value="Genomic_DNA"/>
</dbReference>
<dbReference type="SUPFAM" id="SSF52540">
    <property type="entry name" value="P-loop containing nucleoside triphosphate hydrolases"/>
    <property type="match status" value="1"/>
</dbReference>
<dbReference type="PROSITE" id="PS00211">
    <property type="entry name" value="ABC_TRANSPORTER_1"/>
    <property type="match status" value="1"/>
</dbReference>
<evidence type="ECO:0000256" key="5">
    <source>
        <dbReference type="ARBA" id="ARBA00022840"/>
    </source>
</evidence>
<proteinExistence type="predicted"/>
<keyword evidence="3 9" id="KW-0812">Transmembrane</keyword>
<feature type="transmembrane region" description="Helical" evidence="9">
    <location>
        <begin position="170"/>
        <end position="192"/>
    </location>
</feature>
<feature type="region of interest" description="Disordered" evidence="8">
    <location>
        <begin position="693"/>
        <end position="716"/>
    </location>
</feature>
<dbReference type="PROSITE" id="PS50893">
    <property type="entry name" value="ABC_TRANSPORTER_2"/>
    <property type="match status" value="1"/>
</dbReference>
<keyword evidence="4" id="KW-0547">Nucleotide-binding</keyword>
<dbReference type="OrthoDB" id="9770415at2"/>
<dbReference type="FunFam" id="3.40.50.300:FF:000287">
    <property type="entry name" value="Multidrug ABC transporter ATP-binding protein"/>
    <property type="match status" value="1"/>
</dbReference>
<keyword evidence="13" id="KW-1185">Reference proteome</keyword>
<dbReference type="Proteomes" id="UP000293142">
    <property type="component" value="Unassembled WGS sequence"/>
</dbReference>
<feature type="transmembrane region" description="Helical" evidence="9">
    <location>
        <begin position="276"/>
        <end position="294"/>
    </location>
</feature>
<dbReference type="GO" id="GO:0140359">
    <property type="term" value="F:ABC-type transporter activity"/>
    <property type="evidence" value="ECO:0007669"/>
    <property type="project" value="InterPro"/>
</dbReference>
<dbReference type="Pfam" id="PF00005">
    <property type="entry name" value="ABC_tran"/>
    <property type="match status" value="1"/>
</dbReference>
<evidence type="ECO:0000256" key="1">
    <source>
        <dbReference type="ARBA" id="ARBA00004651"/>
    </source>
</evidence>
<keyword evidence="6 9" id="KW-1133">Transmembrane helix</keyword>
<evidence type="ECO:0000259" key="10">
    <source>
        <dbReference type="PROSITE" id="PS50893"/>
    </source>
</evidence>
<keyword evidence="5 12" id="KW-0067">ATP-binding</keyword>
<dbReference type="PANTHER" id="PTHR24221:SF430">
    <property type="entry name" value="MULTIDRUG RESISTANCE ABC TRANSPORTER ATP-BINDING_PERMEASE PROTEIN YHEH-RELATED"/>
    <property type="match status" value="1"/>
</dbReference>
<dbReference type="InterPro" id="IPR011527">
    <property type="entry name" value="ABC1_TM_dom"/>
</dbReference>
<evidence type="ECO:0000313" key="13">
    <source>
        <dbReference type="Proteomes" id="UP000293142"/>
    </source>
</evidence>
<dbReference type="PANTHER" id="PTHR24221">
    <property type="entry name" value="ATP-BINDING CASSETTE SUB-FAMILY B"/>
    <property type="match status" value="1"/>
</dbReference>
<dbReference type="InterPro" id="IPR036640">
    <property type="entry name" value="ABC1_TM_sf"/>
</dbReference>
<evidence type="ECO:0000256" key="6">
    <source>
        <dbReference type="ARBA" id="ARBA00022989"/>
    </source>
</evidence>
<dbReference type="Pfam" id="PF00664">
    <property type="entry name" value="ABC_membrane"/>
    <property type="match status" value="1"/>
</dbReference>
<organism evidence="12 13">
    <name type="scientific">Paenibacillus thalictri</name>
    <dbReference type="NCBI Taxonomy" id="2527873"/>
    <lineage>
        <taxon>Bacteria</taxon>
        <taxon>Bacillati</taxon>
        <taxon>Bacillota</taxon>
        <taxon>Bacilli</taxon>
        <taxon>Bacillales</taxon>
        <taxon>Paenibacillaceae</taxon>
        <taxon>Paenibacillus</taxon>
    </lineage>
</organism>
<dbReference type="InterPro" id="IPR017871">
    <property type="entry name" value="ABC_transporter-like_CS"/>
</dbReference>
<evidence type="ECO:0000256" key="4">
    <source>
        <dbReference type="ARBA" id="ARBA00022741"/>
    </source>
</evidence>
<feature type="domain" description="ABC transporter" evidence="10">
    <location>
        <begin position="454"/>
        <end position="688"/>
    </location>
</feature>
<dbReference type="SMART" id="SM00382">
    <property type="entry name" value="AAA"/>
    <property type="match status" value="1"/>
</dbReference>
<dbReference type="AlphaFoldDB" id="A0A4Q9DYD7"/>
<dbReference type="SUPFAM" id="SSF90123">
    <property type="entry name" value="ABC transporter transmembrane region"/>
    <property type="match status" value="1"/>
</dbReference>
<dbReference type="Gene3D" id="1.20.1560.10">
    <property type="entry name" value="ABC transporter type 1, transmembrane domain"/>
    <property type="match status" value="1"/>
</dbReference>
<dbReference type="GO" id="GO:0016887">
    <property type="term" value="F:ATP hydrolysis activity"/>
    <property type="evidence" value="ECO:0007669"/>
    <property type="project" value="InterPro"/>
</dbReference>
<evidence type="ECO:0000256" key="8">
    <source>
        <dbReference type="SAM" id="MobiDB-lite"/>
    </source>
</evidence>
<dbReference type="InterPro" id="IPR003593">
    <property type="entry name" value="AAA+_ATPase"/>
</dbReference>
<dbReference type="InterPro" id="IPR003439">
    <property type="entry name" value="ABC_transporter-like_ATP-bd"/>
</dbReference>
<evidence type="ECO:0000256" key="7">
    <source>
        <dbReference type="ARBA" id="ARBA00023136"/>
    </source>
</evidence>
<reference evidence="12 13" key="1">
    <citation type="submission" date="2019-02" db="EMBL/GenBank/DDBJ databases">
        <title>Paenibacillus sp. nov., isolated from surface-sterilized tissue of Thalictrum simplex L.</title>
        <authorList>
            <person name="Tuo L."/>
        </authorList>
    </citation>
    <scope>NUCLEOTIDE SEQUENCE [LARGE SCALE GENOMIC DNA]</scope>
    <source>
        <strain evidence="12 13">N2SHLJ1</strain>
    </source>
</reference>
<dbReference type="GO" id="GO:0005886">
    <property type="term" value="C:plasma membrane"/>
    <property type="evidence" value="ECO:0007669"/>
    <property type="project" value="UniProtKB-SubCell"/>
</dbReference>
<dbReference type="GO" id="GO:0034040">
    <property type="term" value="F:ATPase-coupled lipid transmembrane transporter activity"/>
    <property type="evidence" value="ECO:0007669"/>
    <property type="project" value="TreeGrafter"/>
</dbReference>
<comment type="caution">
    <text evidence="12">The sequence shown here is derived from an EMBL/GenBank/DDBJ whole genome shotgun (WGS) entry which is preliminary data.</text>
</comment>
<keyword evidence="2" id="KW-0813">Transport</keyword>
<evidence type="ECO:0000313" key="12">
    <source>
        <dbReference type="EMBL" id="TBL81416.1"/>
    </source>
</evidence>
<evidence type="ECO:0000256" key="2">
    <source>
        <dbReference type="ARBA" id="ARBA00022448"/>
    </source>
</evidence>
<dbReference type="CDD" id="cd18544">
    <property type="entry name" value="ABC_6TM_TmrA_like"/>
    <property type="match status" value="1"/>
</dbReference>
<protein>
    <submittedName>
        <fullName evidence="12">ABC transporter ATP-binding protein</fullName>
    </submittedName>
</protein>
<dbReference type="InterPro" id="IPR027417">
    <property type="entry name" value="P-loop_NTPase"/>
</dbReference>
<sequence>MLALAIGTELTGPFIAKRIIDDHVAGIEKPWYRVNEQTADSVSYGGGYWKRADRLADETRQPAGKEEAAAPAAIDVSTGAVNRAAADGGKQSAATGKDEAAAANDEARVLQVGREFVFVPGGIREDGERTVSVKEGGMVVLSVAKNGKTADYEAKLLSKTELFAFYKPEMAGIMNLTVIYLVLLAVSAVFSYGQRYYLQTSANRVIQNMRTDIFAHINRLPIRYFDNLPAGKVVSRITNDTEAIKDMYVNVLANFFSGTLYIIAILGAMFLLDVRLSLICMLIIPILALWIVIYRKFAAHYNRVIRSTLSEMNGMINESIAGMTIIQAFRRERKQADEFEQFNKRYFDYRNKMLNLNSLTSHNLVGVIRNVSFVALIAYFSGVSLGTVTGGVSLGILYAFVDLLNRMFQPIVNIVNQLPNMEQAFVSAERVFVLMNEAGEDVSDETMPRYKGNVAFDNVWFSYKDGEPVLKGVSLEARQGQTVALVGHTGSGKSSILNLLFRFYDPDAGTISIDGQDIRSLPRQTLRQHMGIVLQDPFLFTGTIASNVSLGEPSISRERIERALCDVGAGRLIDQLPAGIDEPVIEKGSTLSAGQRQLVSFARALAFDPAILILDEATSNIDTETEAVIQEALDVVKKGRTTFVIAHRLSTIKSADQILVLERGEVAERGTHDELMAAGGFYYQMYELQQGKRTADHKMEPGTAASAKSAASPAAL</sequence>